<comment type="caution">
    <text evidence="2">The sequence shown here is derived from an EMBL/GenBank/DDBJ whole genome shotgun (WGS) entry which is preliminary data.</text>
</comment>
<reference evidence="2" key="1">
    <citation type="submission" date="2022-10" db="EMBL/GenBank/DDBJ databases">
        <authorList>
            <person name="Chen Y."/>
            <person name="Dougan E. K."/>
            <person name="Chan C."/>
            <person name="Rhodes N."/>
            <person name="Thang M."/>
        </authorList>
    </citation>
    <scope>NUCLEOTIDE SEQUENCE</scope>
</reference>
<organism evidence="2">
    <name type="scientific">Cladocopium goreaui</name>
    <dbReference type="NCBI Taxonomy" id="2562237"/>
    <lineage>
        <taxon>Eukaryota</taxon>
        <taxon>Sar</taxon>
        <taxon>Alveolata</taxon>
        <taxon>Dinophyceae</taxon>
        <taxon>Suessiales</taxon>
        <taxon>Symbiodiniaceae</taxon>
        <taxon>Cladocopium</taxon>
    </lineage>
</organism>
<feature type="compositionally biased region" description="Polar residues" evidence="1">
    <location>
        <begin position="505"/>
        <end position="518"/>
    </location>
</feature>
<gene>
    <name evidence="2" type="ORF">C1SCF055_LOCUS4740</name>
</gene>
<dbReference type="EMBL" id="CAMXCT030000277">
    <property type="protein sequence ID" value="CAL4763843.1"/>
    <property type="molecule type" value="Genomic_DNA"/>
</dbReference>
<evidence type="ECO:0000256" key="1">
    <source>
        <dbReference type="SAM" id="MobiDB-lite"/>
    </source>
</evidence>
<evidence type="ECO:0000313" key="4">
    <source>
        <dbReference type="Proteomes" id="UP001152797"/>
    </source>
</evidence>
<feature type="non-terminal residue" evidence="2">
    <location>
        <position position="1"/>
    </location>
</feature>
<feature type="region of interest" description="Disordered" evidence="1">
    <location>
        <begin position="883"/>
        <end position="933"/>
    </location>
</feature>
<feature type="compositionally biased region" description="Basic and acidic residues" evidence="1">
    <location>
        <begin position="908"/>
        <end position="933"/>
    </location>
</feature>
<dbReference type="AlphaFoldDB" id="A0A9P1BNG0"/>
<dbReference type="EMBL" id="CAMXCT020000277">
    <property type="protein sequence ID" value="CAL1129906.1"/>
    <property type="molecule type" value="Genomic_DNA"/>
</dbReference>
<protein>
    <submittedName>
        <fullName evidence="2">Uncharacterized protein</fullName>
    </submittedName>
</protein>
<feature type="region of interest" description="Disordered" evidence="1">
    <location>
        <begin position="494"/>
        <end position="528"/>
    </location>
</feature>
<dbReference type="Proteomes" id="UP001152797">
    <property type="component" value="Unassembled WGS sequence"/>
</dbReference>
<name>A0A9P1BNG0_9DINO</name>
<reference evidence="3 4" key="2">
    <citation type="submission" date="2024-05" db="EMBL/GenBank/DDBJ databases">
        <authorList>
            <person name="Chen Y."/>
            <person name="Shah S."/>
            <person name="Dougan E. K."/>
            <person name="Thang M."/>
            <person name="Chan C."/>
        </authorList>
    </citation>
    <scope>NUCLEOTIDE SEQUENCE [LARGE SCALE GENOMIC DNA]</scope>
</reference>
<accession>A0A9P1BNG0</accession>
<proteinExistence type="predicted"/>
<dbReference type="EMBL" id="CAMXCT010000277">
    <property type="protein sequence ID" value="CAI3976531.1"/>
    <property type="molecule type" value="Genomic_DNA"/>
</dbReference>
<evidence type="ECO:0000313" key="3">
    <source>
        <dbReference type="EMBL" id="CAL4763843.1"/>
    </source>
</evidence>
<sequence>MWRRRTTVTGLVCIVWTFFSFMHGYQLTFSKAWSQLPAESPVVLPWDRGCWKHVVGGKKFSSIQPVILKRPMPPPILYNSSSGEQQHHDKRHRAQSSDATSWHQIVRSSCDDSWTEMRDSKFQIALRRWLDVLLQLPPECGIVIQLKQVGDISHQLRMLRDIFAKKAPQTLLKRCHSFLRFMCHLKDVGETFPGTEPGFYSFLCGLRDSGATTSNLQSVVQALNFAQHVVGLPELAVVTTSRRCIGAVGMRNVGPKRQAHPFTVSELLVLHSVLLDQCEDSWNRVFAGTESTAFRNTFLTAVAPNLGITADPWIQAWLDVRLKLGIDFTLGLPTLPAPNSDGLPTKRPLSTDEMKQWLRLILSSKGVNLDGRRLTSHSCKCTLLSWLAKHGDEWADRMALGGHVSFMKSAIVYSRDAMARPIRVLEKLLLDVRLGRFCPDESRSGRFKDVSTGHADIGSDFADVGFGDNSLDLVGPVQPNKLDDDIIVIDSDEAETNDVKHETAGGSSSDSDVLTTSPSEDEAGARCSGASRVMRLPTVPDSLKLIQHTKYKTLHLMEKQNEKIMLCGRAIVQGRYDVASEGMALVDSVASFEKRCNELRDGLHGVFGDAGITTFSTLAFAVGTPQSAPADDDMQRFTDRLMGGPATLADLAVVKRIHFEAVTLVMVDLQQHSSAQDLSEPGRSLPFVEKQRRLAVQQAKITGISHRHEQQASHALIDACFQMVESGSLVYLAPSKCGTRDQEIQQDTKTKQKQLVTIEQGALKAIASQSLATIDVGTELRLMYALQRRGLAMDLVGLISWDTHTDWSNKPFRALMADTVPNFNPITIDQLLRADQEMFLLLAAEYTGPLKAPSADQDPPLDQEVRRLMNDPRVNVHLTPIQRIEKRAAPATTPVQGSPNRNNFNKKQKTDAPKDATMHGNLDSKPKPHGKELAGGEILHFGIPREPEDFIREAVAKGHPRDVVARVPTTVRALLRDLVHGRSVEEAPADQTTDHVWAETWAEVEKGWLKPASSSKNCS</sequence>
<keyword evidence="4" id="KW-1185">Reference proteome</keyword>
<evidence type="ECO:0000313" key="2">
    <source>
        <dbReference type="EMBL" id="CAI3976531.1"/>
    </source>
</evidence>
<feature type="region of interest" description="Disordered" evidence="1">
    <location>
        <begin position="78"/>
        <end position="100"/>
    </location>
</feature>
<feature type="compositionally biased region" description="Polar residues" evidence="1">
    <location>
        <begin position="893"/>
        <end position="905"/>
    </location>
</feature>